<dbReference type="GO" id="GO:0003700">
    <property type="term" value="F:DNA-binding transcription factor activity"/>
    <property type="evidence" value="ECO:0007669"/>
    <property type="project" value="InterPro"/>
</dbReference>
<dbReference type="OrthoDB" id="362473at2"/>
<dbReference type="AlphaFoldDB" id="A0A420VRL2"/>
<sequence length="117" mass="13638">MQFNSEKPIYQQLFELIQLDILDGKWPEGGRVPSVRELAGILEVNPGTVMRAYEQLQEELILFNQRGRGLFVAENAKELILKNQQQEMIQKEIPQFVKKMKQLQISLEDFVTVFNKS</sequence>
<dbReference type="EMBL" id="RBWS01000025">
    <property type="protein sequence ID" value="RKO68897.1"/>
    <property type="molecule type" value="Genomic_DNA"/>
</dbReference>
<dbReference type="SUPFAM" id="SSF46785">
    <property type="entry name" value="Winged helix' DNA-binding domain"/>
    <property type="match status" value="1"/>
</dbReference>
<dbReference type="CDD" id="cd07377">
    <property type="entry name" value="WHTH_GntR"/>
    <property type="match status" value="1"/>
</dbReference>
<dbReference type="Gene3D" id="1.10.287.100">
    <property type="match status" value="1"/>
</dbReference>
<dbReference type="RefSeq" id="WP_121126936.1">
    <property type="nucleotide sequence ID" value="NZ_CP158959.1"/>
</dbReference>
<evidence type="ECO:0000259" key="4">
    <source>
        <dbReference type="PROSITE" id="PS50949"/>
    </source>
</evidence>
<evidence type="ECO:0000256" key="3">
    <source>
        <dbReference type="ARBA" id="ARBA00023163"/>
    </source>
</evidence>
<evidence type="ECO:0000313" key="6">
    <source>
        <dbReference type="Proteomes" id="UP000282423"/>
    </source>
</evidence>
<evidence type="ECO:0000256" key="1">
    <source>
        <dbReference type="ARBA" id="ARBA00023015"/>
    </source>
</evidence>
<comment type="caution">
    <text evidence="5">The sequence shown here is derived from an EMBL/GenBank/DDBJ whole genome shotgun (WGS) entry which is preliminary data.</text>
</comment>
<keyword evidence="6" id="KW-1185">Reference proteome</keyword>
<keyword evidence="1" id="KW-0805">Transcription regulation</keyword>
<feature type="domain" description="HTH gntR-type" evidence="4">
    <location>
        <begin position="7"/>
        <end position="75"/>
    </location>
</feature>
<dbReference type="Proteomes" id="UP000282423">
    <property type="component" value="Unassembled WGS sequence"/>
</dbReference>
<organism evidence="5 6">
    <name type="scientific">Sphingobacterium puteale</name>
    <dbReference type="NCBI Taxonomy" id="2420510"/>
    <lineage>
        <taxon>Bacteria</taxon>
        <taxon>Pseudomonadati</taxon>
        <taxon>Bacteroidota</taxon>
        <taxon>Sphingobacteriia</taxon>
        <taxon>Sphingobacteriales</taxon>
        <taxon>Sphingobacteriaceae</taxon>
        <taxon>Sphingobacterium</taxon>
    </lineage>
</organism>
<keyword evidence="3" id="KW-0804">Transcription</keyword>
<reference evidence="5 6" key="1">
    <citation type="submission" date="2018-10" db="EMBL/GenBank/DDBJ databases">
        <title>Sphingobacterium sp. M05W1-28.</title>
        <authorList>
            <person name="Cai H."/>
        </authorList>
    </citation>
    <scope>NUCLEOTIDE SEQUENCE [LARGE SCALE GENOMIC DNA]</scope>
    <source>
        <strain evidence="5 6">M05W1-28</strain>
    </source>
</reference>
<dbReference type="Pfam" id="PF00392">
    <property type="entry name" value="GntR"/>
    <property type="match status" value="1"/>
</dbReference>
<gene>
    <name evidence="5" type="ORF">D7322_25150</name>
</gene>
<dbReference type="InterPro" id="IPR036390">
    <property type="entry name" value="WH_DNA-bd_sf"/>
</dbReference>
<evidence type="ECO:0000256" key="2">
    <source>
        <dbReference type="ARBA" id="ARBA00023125"/>
    </source>
</evidence>
<dbReference type="PANTHER" id="PTHR38445">
    <property type="entry name" value="HTH-TYPE TRANSCRIPTIONAL REPRESSOR YTRA"/>
    <property type="match status" value="1"/>
</dbReference>
<name>A0A420VRL2_9SPHI</name>
<proteinExistence type="predicted"/>
<dbReference type="SMART" id="SM00345">
    <property type="entry name" value="HTH_GNTR"/>
    <property type="match status" value="1"/>
</dbReference>
<dbReference type="InterPro" id="IPR036388">
    <property type="entry name" value="WH-like_DNA-bd_sf"/>
</dbReference>
<dbReference type="InterPro" id="IPR000524">
    <property type="entry name" value="Tscrpt_reg_HTH_GntR"/>
</dbReference>
<protein>
    <submittedName>
        <fullName evidence="5">GntR family transcriptional regulator</fullName>
    </submittedName>
</protein>
<accession>A0A420VRL2</accession>
<dbReference type="PROSITE" id="PS50949">
    <property type="entry name" value="HTH_GNTR"/>
    <property type="match status" value="1"/>
</dbReference>
<dbReference type="Gene3D" id="1.10.10.10">
    <property type="entry name" value="Winged helix-like DNA-binding domain superfamily/Winged helix DNA-binding domain"/>
    <property type="match status" value="1"/>
</dbReference>
<dbReference type="GO" id="GO:0003677">
    <property type="term" value="F:DNA binding"/>
    <property type="evidence" value="ECO:0007669"/>
    <property type="project" value="UniProtKB-KW"/>
</dbReference>
<keyword evidence="2" id="KW-0238">DNA-binding</keyword>
<dbReference type="PANTHER" id="PTHR38445:SF10">
    <property type="entry name" value="GNTR-FAMILY TRANSCRIPTIONAL REGULATOR"/>
    <property type="match status" value="1"/>
</dbReference>
<evidence type="ECO:0000313" key="5">
    <source>
        <dbReference type="EMBL" id="RKO68897.1"/>
    </source>
</evidence>